<keyword evidence="2" id="KW-1185">Reference proteome</keyword>
<evidence type="ECO:0000313" key="2">
    <source>
        <dbReference type="Proteomes" id="UP001168877"/>
    </source>
</evidence>
<dbReference type="GO" id="GO:0006355">
    <property type="term" value="P:regulation of DNA-templated transcription"/>
    <property type="evidence" value="ECO:0007669"/>
    <property type="project" value="InterPro"/>
</dbReference>
<proteinExistence type="predicted"/>
<reference evidence="1" key="1">
    <citation type="journal article" date="2022" name="Plant J.">
        <title>Strategies of tolerance reflected in two North American maple genomes.</title>
        <authorList>
            <person name="McEvoy S.L."/>
            <person name="Sezen U.U."/>
            <person name="Trouern-Trend A."/>
            <person name="McMahon S.M."/>
            <person name="Schaberg P.G."/>
            <person name="Yang J."/>
            <person name="Wegrzyn J.L."/>
            <person name="Swenson N.G."/>
        </authorList>
    </citation>
    <scope>NUCLEOTIDE SEQUENCE</scope>
    <source>
        <strain evidence="1">NS2018</strain>
    </source>
</reference>
<dbReference type="AlphaFoldDB" id="A0AA39S3G6"/>
<gene>
    <name evidence="1" type="ORF">LWI29_016780</name>
</gene>
<sequence length="171" mass="19959">MGWTFVGSNSGYQFSISPTKLGSSCRRDAASHQKQPPSPFVAAAPFVATVYSSKIQQKGRFRYVGRRRLQRHNHVWELHCWSQEAFRYENKKSPDNGAWIMHEFVVDPSLLRQHQKPDDIVLCRMKKNLIVEKKKRKKKLQQALNSEPWMSSKHSKLVEPQLIPILVQQYQ</sequence>
<evidence type="ECO:0008006" key="3">
    <source>
        <dbReference type="Google" id="ProtNLM"/>
    </source>
</evidence>
<protein>
    <recommendedName>
        <fullName evidence="3">NAC domain-containing protein</fullName>
    </recommendedName>
</protein>
<dbReference type="Gene3D" id="2.170.150.80">
    <property type="entry name" value="NAC domain"/>
    <property type="match status" value="1"/>
</dbReference>
<comment type="caution">
    <text evidence="1">The sequence shown here is derived from an EMBL/GenBank/DDBJ whole genome shotgun (WGS) entry which is preliminary data.</text>
</comment>
<name>A0AA39S3G6_ACESA</name>
<reference evidence="1" key="2">
    <citation type="submission" date="2023-06" db="EMBL/GenBank/DDBJ databases">
        <authorList>
            <person name="Swenson N.G."/>
            <person name="Wegrzyn J.L."/>
            <person name="Mcevoy S.L."/>
        </authorList>
    </citation>
    <scope>NUCLEOTIDE SEQUENCE</scope>
    <source>
        <strain evidence="1">NS2018</strain>
        <tissue evidence="1">Leaf</tissue>
    </source>
</reference>
<dbReference type="GO" id="GO:0003677">
    <property type="term" value="F:DNA binding"/>
    <property type="evidence" value="ECO:0007669"/>
    <property type="project" value="InterPro"/>
</dbReference>
<accession>A0AA39S3G6</accession>
<dbReference type="Proteomes" id="UP001168877">
    <property type="component" value="Unassembled WGS sequence"/>
</dbReference>
<dbReference type="EMBL" id="JAUESC010000381">
    <property type="protein sequence ID" value="KAK0589651.1"/>
    <property type="molecule type" value="Genomic_DNA"/>
</dbReference>
<evidence type="ECO:0000313" key="1">
    <source>
        <dbReference type="EMBL" id="KAK0589651.1"/>
    </source>
</evidence>
<dbReference type="InterPro" id="IPR036093">
    <property type="entry name" value="NAC_dom_sf"/>
</dbReference>
<organism evidence="1 2">
    <name type="scientific">Acer saccharum</name>
    <name type="common">Sugar maple</name>
    <dbReference type="NCBI Taxonomy" id="4024"/>
    <lineage>
        <taxon>Eukaryota</taxon>
        <taxon>Viridiplantae</taxon>
        <taxon>Streptophyta</taxon>
        <taxon>Embryophyta</taxon>
        <taxon>Tracheophyta</taxon>
        <taxon>Spermatophyta</taxon>
        <taxon>Magnoliopsida</taxon>
        <taxon>eudicotyledons</taxon>
        <taxon>Gunneridae</taxon>
        <taxon>Pentapetalae</taxon>
        <taxon>rosids</taxon>
        <taxon>malvids</taxon>
        <taxon>Sapindales</taxon>
        <taxon>Sapindaceae</taxon>
        <taxon>Hippocastanoideae</taxon>
        <taxon>Acereae</taxon>
        <taxon>Acer</taxon>
    </lineage>
</organism>